<sequence length="59" mass="6408">MLELAGLPAALIITSEADVLRDEGEAYANRLRAAGVPVTAVRYLSIIHDFVKLNALRET</sequence>
<dbReference type="Proteomes" id="UP000534286">
    <property type="component" value="Unassembled WGS sequence"/>
</dbReference>
<gene>
    <name evidence="2" type="ORF">FHR32_001401</name>
</gene>
<keyword evidence="3" id="KW-1185">Reference proteome</keyword>
<comment type="caution">
    <text evidence="2">The sequence shown here is derived from an EMBL/GenBank/DDBJ whole genome shotgun (WGS) entry which is preliminary data.</text>
</comment>
<dbReference type="SUPFAM" id="SSF53474">
    <property type="entry name" value="alpha/beta-Hydrolases"/>
    <property type="match status" value="1"/>
</dbReference>
<proteinExistence type="predicted"/>
<dbReference type="Pfam" id="PF07859">
    <property type="entry name" value="Abhydrolase_3"/>
    <property type="match status" value="1"/>
</dbReference>
<evidence type="ECO:0000259" key="1">
    <source>
        <dbReference type="Pfam" id="PF07859"/>
    </source>
</evidence>
<organism evidence="2 3">
    <name type="scientific">Streptosporangium album</name>
    <dbReference type="NCBI Taxonomy" id="47479"/>
    <lineage>
        <taxon>Bacteria</taxon>
        <taxon>Bacillati</taxon>
        <taxon>Actinomycetota</taxon>
        <taxon>Actinomycetes</taxon>
        <taxon>Streptosporangiales</taxon>
        <taxon>Streptosporangiaceae</taxon>
        <taxon>Streptosporangium</taxon>
    </lineage>
</organism>
<dbReference type="EMBL" id="JACHJU010000001">
    <property type="protein sequence ID" value="MBB4937096.1"/>
    <property type="molecule type" value="Genomic_DNA"/>
</dbReference>
<protein>
    <submittedName>
        <fullName evidence="2">Acetyl esterase/lipase</fullName>
    </submittedName>
</protein>
<evidence type="ECO:0000313" key="3">
    <source>
        <dbReference type="Proteomes" id="UP000534286"/>
    </source>
</evidence>
<dbReference type="InterPro" id="IPR029058">
    <property type="entry name" value="AB_hydrolase_fold"/>
</dbReference>
<feature type="domain" description="Alpha/beta hydrolase fold-3" evidence="1">
    <location>
        <begin position="4"/>
        <end position="51"/>
    </location>
</feature>
<reference evidence="2 3" key="1">
    <citation type="submission" date="2020-08" db="EMBL/GenBank/DDBJ databases">
        <title>Sequencing the genomes of 1000 actinobacteria strains.</title>
        <authorList>
            <person name="Klenk H.-P."/>
        </authorList>
    </citation>
    <scope>NUCLEOTIDE SEQUENCE [LARGE SCALE GENOMIC DNA]</scope>
    <source>
        <strain evidence="2 3">DSM 43023</strain>
    </source>
</reference>
<name>A0A7W7W7T4_9ACTN</name>
<dbReference type="InterPro" id="IPR013094">
    <property type="entry name" value="AB_hydrolase_3"/>
</dbReference>
<accession>A0A7W7W7T4</accession>
<dbReference type="Gene3D" id="3.40.50.1820">
    <property type="entry name" value="alpha/beta hydrolase"/>
    <property type="match status" value="1"/>
</dbReference>
<dbReference type="AlphaFoldDB" id="A0A7W7W7T4"/>
<dbReference type="GO" id="GO:0016787">
    <property type="term" value="F:hydrolase activity"/>
    <property type="evidence" value="ECO:0007669"/>
    <property type="project" value="InterPro"/>
</dbReference>
<evidence type="ECO:0000313" key="2">
    <source>
        <dbReference type="EMBL" id="MBB4937096.1"/>
    </source>
</evidence>